<dbReference type="GO" id="GO:0009409">
    <property type="term" value="P:response to cold"/>
    <property type="evidence" value="ECO:0007669"/>
    <property type="project" value="TreeGrafter"/>
</dbReference>
<keyword evidence="2 7" id="KW-0677">Repeat</keyword>
<organism evidence="8">
    <name type="scientific">Spirodela intermedia</name>
    <name type="common">Intermediate duckweed</name>
    <dbReference type="NCBI Taxonomy" id="51605"/>
    <lineage>
        <taxon>Eukaryota</taxon>
        <taxon>Viridiplantae</taxon>
        <taxon>Streptophyta</taxon>
        <taxon>Embryophyta</taxon>
        <taxon>Tracheophyta</taxon>
        <taxon>Spermatophyta</taxon>
        <taxon>Magnoliopsida</taxon>
        <taxon>Liliopsida</taxon>
        <taxon>Araceae</taxon>
        <taxon>Lemnoideae</taxon>
        <taxon>Spirodela</taxon>
    </lineage>
</organism>
<accession>A0A7I8INS7</accession>
<evidence type="ECO:0000256" key="6">
    <source>
        <dbReference type="PIRSR" id="PIRSR609118-1"/>
    </source>
</evidence>
<dbReference type="GO" id="GO:0005509">
    <property type="term" value="F:calcium ion binding"/>
    <property type="evidence" value="ECO:0007669"/>
    <property type="project" value="InterPro"/>
</dbReference>
<dbReference type="GO" id="GO:0009414">
    <property type="term" value="P:response to water deprivation"/>
    <property type="evidence" value="ECO:0007669"/>
    <property type="project" value="TreeGrafter"/>
</dbReference>
<keyword evidence="5 7" id="KW-0111">Calcium/phospholipid-binding</keyword>
<sequence length="321" mass="36041">MPTLSVPAAVPSASEDAEQLYQAISGRGTKDGQIISILAHRNQNQRKLIRQVHAETYGEDLLKSLDKELSPEFEKLVLLWTLDPAERDAALAYEALRKWNPSDRVLIEIACTRTPYDLLDLRQEYREGYDISFEEDVERHITGDLRTLLPPLLTPQLVAYRYEGEAVYTDLAEIDAKTLHEHISNRAYTHEDLISVICTRSRAQLAPTFDLYLQLSGNPILKDLEADAEDEYVAALAAAVECLIWPEEYFEKVLRPAVNKLGTDEEALTRVVATRAEVDLGKVSEAYDRRNSVSLAHAVADDTSGDYQAMLLALIGHDPSF</sequence>
<dbReference type="AlphaFoldDB" id="A0A7I8INS7"/>
<evidence type="ECO:0000256" key="3">
    <source>
        <dbReference type="ARBA" id="ARBA00022837"/>
    </source>
</evidence>
<dbReference type="PANTHER" id="PTHR10502">
    <property type="entry name" value="ANNEXIN"/>
    <property type="match status" value="1"/>
</dbReference>
<dbReference type="GO" id="GO:0005544">
    <property type="term" value="F:calcium-dependent phospholipid binding"/>
    <property type="evidence" value="ECO:0007669"/>
    <property type="project" value="UniProtKB-KW"/>
</dbReference>
<dbReference type="Pfam" id="PF00191">
    <property type="entry name" value="Annexin"/>
    <property type="match status" value="4"/>
</dbReference>
<dbReference type="InterPro" id="IPR001464">
    <property type="entry name" value="Annexin"/>
</dbReference>
<feature type="binding site" evidence="6">
    <location>
        <position position="26"/>
    </location>
    <ligand>
        <name>Ca(2+)</name>
        <dbReference type="ChEBI" id="CHEBI:29108"/>
        <label>1</label>
    </ligand>
</feature>
<evidence type="ECO:0000256" key="7">
    <source>
        <dbReference type="RuleBase" id="RU003540"/>
    </source>
</evidence>
<feature type="binding site" evidence="6">
    <location>
        <position position="300"/>
    </location>
    <ligand>
        <name>Ca(2+)</name>
        <dbReference type="ChEBI" id="CHEBI:29108"/>
        <label>1</label>
    </ligand>
</feature>
<dbReference type="GO" id="GO:0009408">
    <property type="term" value="P:response to heat"/>
    <property type="evidence" value="ECO:0007669"/>
    <property type="project" value="TreeGrafter"/>
</dbReference>
<dbReference type="PROSITE" id="PS00223">
    <property type="entry name" value="ANNEXIN_1"/>
    <property type="match status" value="1"/>
</dbReference>
<keyword evidence="1 6" id="KW-0479">Metal-binding</keyword>
<feature type="binding site" evidence="6">
    <location>
        <position position="303"/>
    </location>
    <ligand>
        <name>Ca(2+)</name>
        <dbReference type="ChEBI" id="CHEBI:29108"/>
        <label>3</label>
    </ligand>
</feature>
<reference evidence="8 9" key="1">
    <citation type="submission" date="2019-12" db="EMBL/GenBank/DDBJ databases">
        <authorList>
            <person name="Scholz U."/>
            <person name="Mascher M."/>
            <person name="Fiebig A."/>
        </authorList>
    </citation>
    <scope>NUCLEOTIDE SEQUENCE</scope>
</reference>
<dbReference type="SUPFAM" id="SSF47874">
    <property type="entry name" value="Annexin"/>
    <property type="match status" value="1"/>
</dbReference>
<evidence type="ECO:0000313" key="9">
    <source>
        <dbReference type="Proteomes" id="UP001189122"/>
    </source>
</evidence>
<evidence type="ECO:0000256" key="5">
    <source>
        <dbReference type="ARBA" id="ARBA00023302"/>
    </source>
</evidence>
<feature type="binding site" evidence="6">
    <location>
        <position position="302"/>
    </location>
    <ligand>
        <name>Ca(2+)</name>
        <dbReference type="ChEBI" id="CHEBI:29108"/>
        <label>1</label>
    </ligand>
</feature>
<comment type="similarity">
    <text evidence="7">Belongs to the annexin family.</text>
</comment>
<dbReference type="EMBL" id="LR743592">
    <property type="protein sequence ID" value="CAA2619761.1"/>
    <property type="molecule type" value="Genomic_DNA"/>
</dbReference>
<dbReference type="FunFam" id="1.10.220.10:FF:000008">
    <property type="entry name" value="Annexin"/>
    <property type="match status" value="1"/>
</dbReference>
<dbReference type="PRINTS" id="PR01814">
    <property type="entry name" value="ANNEXINPLANT"/>
</dbReference>
<gene>
    <name evidence="8" type="ORF">SI7747_05005930</name>
</gene>
<feature type="binding site" evidence="6">
    <location>
        <position position="28"/>
    </location>
    <ligand>
        <name>Ca(2+)</name>
        <dbReference type="ChEBI" id="CHEBI:29108"/>
        <label>1</label>
    </ligand>
</feature>
<dbReference type="FunFam" id="1.10.220.10:FF:000001">
    <property type="entry name" value="Annexin"/>
    <property type="match status" value="1"/>
</dbReference>
<evidence type="ECO:0000256" key="4">
    <source>
        <dbReference type="ARBA" id="ARBA00023216"/>
    </source>
</evidence>
<dbReference type="Gene3D" id="1.10.220.10">
    <property type="entry name" value="Annexin"/>
    <property type="match status" value="4"/>
</dbReference>
<protein>
    <recommendedName>
        <fullName evidence="7">Annexin</fullName>
    </recommendedName>
</protein>
<dbReference type="GO" id="GO:0005737">
    <property type="term" value="C:cytoplasm"/>
    <property type="evidence" value="ECO:0007669"/>
    <property type="project" value="TreeGrafter"/>
</dbReference>
<dbReference type="EMBL" id="CACRZD030000005">
    <property type="protein sequence ID" value="CAA6659508.1"/>
    <property type="molecule type" value="Genomic_DNA"/>
</dbReference>
<dbReference type="InterPro" id="IPR009118">
    <property type="entry name" value="AnnexinD_plant"/>
</dbReference>
<comment type="domain">
    <text evidence="7">A pair of annexin repeats may form one binding site for calcium and phospholipid.</text>
</comment>
<dbReference type="InterPro" id="IPR018252">
    <property type="entry name" value="Annexin_repeat_CS"/>
</dbReference>
<dbReference type="SMART" id="SM00335">
    <property type="entry name" value="ANX"/>
    <property type="match status" value="4"/>
</dbReference>
<dbReference type="InterPro" id="IPR018502">
    <property type="entry name" value="Annexin_repeat"/>
</dbReference>
<dbReference type="Proteomes" id="UP001189122">
    <property type="component" value="Unassembled WGS sequence"/>
</dbReference>
<dbReference type="PANTHER" id="PTHR10502:SF104">
    <property type="entry name" value="ANNEXIN D1"/>
    <property type="match status" value="1"/>
</dbReference>
<evidence type="ECO:0000256" key="1">
    <source>
        <dbReference type="ARBA" id="ARBA00022723"/>
    </source>
</evidence>
<feature type="binding site" evidence="6">
    <location>
        <position position="262"/>
    </location>
    <ligand>
        <name>Ca(2+)</name>
        <dbReference type="ChEBI" id="CHEBI:29108"/>
        <label>1</label>
    </ligand>
</feature>
<keyword evidence="4 7" id="KW-0041">Annexin</keyword>
<feature type="binding site" evidence="6">
    <location>
        <position position="260"/>
    </location>
    <ligand>
        <name>Ca(2+)</name>
        <dbReference type="ChEBI" id="CHEBI:29108"/>
        <label>1</label>
    </ligand>
</feature>
<evidence type="ECO:0000313" key="8">
    <source>
        <dbReference type="EMBL" id="CAA2619761.1"/>
    </source>
</evidence>
<name>A0A7I8INS7_SPIIN</name>
<feature type="binding site" evidence="6">
    <location>
        <position position="68"/>
    </location>
    <ligand>
        <name>Ca(2+)</name>
        <dbReference type="ChEBI" id="CHEBI:29108"/>
        <label>1</label>
    </ligand>
</feature>
<dbReference type="GO" id="GO:0001786">
    <property type="term" value="F:phosphatidylserine binding"/>
    <property type="evidence" value="ECO:0007669"/>
    <property type="project" value="TreeGrafter"/>
</dbReference>
<dbReference type="PRINTS" id="PR00196">
    <property type="entry name" value="ANNEXIN"/>
</dbReference>
<dbReference type="InterPro" id="IPR037104">
    <property type="entry name" value="Annexin_sf"/>
</dbReference>
<proteinExistence type="inferred from homology"/>
<evidence type="ECO:0000256" key="2">
    <source>
        <dbReference type="ARBA" id="ARBA00022737"/>
    </source>
</evidence>
<keyword evidence="3 6" id="KW-0106">Calcium</keyword>
<dbReference type="GO" id="GO:0005886">
    <property type="term" value="C:plasma membrane"/>
    <property type="evidence" value="ECO:0007669"/>
    <property type="project" value="TreeGrafter"/>
</dbReference>
<dbReference type="PROSITE" id="PS51897">
    <property type="entry name" value="ANNEXIN_2"/>
    <property type="match status" value="4"/>
</dbReference>
<dbReference type="GO" id="GO:0009651">
    <property type="term" value="P:response to salt stress"/>
    <property type="evidence" value="ECO:0007669"/>
    <property type="project" value="TreeGrafter"/>
</dbReference>
<keyword evidence="9" id="KW-1185">Reference proteome</keyword>